<evidence type="ECO:0000256" key="1">
    <source>
        <dbReference type="ARBA" id="ARBA00004141"/>
    </source>
</evidence>
<evidence type="ECO:0000256" key="2">
    <source>
        <dbReference type="ARBA" id="ARBA00022692"/>
    </source>
</evidence>
<evidence type="ECO:0000256" key="3">
    <source>
        <dbReference type="ARBA" id="ARBA00022989"/>
    </source>
</evidence>
<dbReference type="InterPro" id="IPR005178">
    <property type="entry name" value="Ostalpha/TMEM184C"/>
</dbReference>
<organism evidence="6 7">
    <name type="scientific">Aplysia californica</name>
    <name type="common">California sea hare</name>
    <dbReference type="NCBI Taxonomy" id="6500"/>
    <lineage>
        <taxon>Eukaryota</taxon>
        <taxon>Metazoa</taxon>
        <taxon>Spiralia</taxon>
        <taxon>Lophotrochozoa</taxon>
        <taxon>Mollusca</taxon>
        <taxon>Gastropoda</taxon>
        <taxon>Heterobranchia</taxon>
        <taxon>Euthyneura</taxon>
        <taxon>Tectipleura</taxon>
        <taxon>Aplysiida</taxon>
        <taxon>Aplysioidea</taxon>
        <taxon>Aplysiidae</taxon>
        <taxon>Aplysia</taxon>
    </lineage>
</organism>
<keyword evidence="6" id="KW-1185">Reference proteome</keyword>
<keyword evidence="2 5" id="KW-0812">Transmembrane</keyword>
<dbReference type="Pfam" id="PF03619">
    <property type="entry name" value="Solute_trans_a"/>
    <property type="match status" value="2"/>
</dbReference>
<dbReference type="Proteomes" id="UP000694888">
    <property type="component" value="Unplaced"/>
</dbReference>
<feature type="transmembrane region" description="Helical" evidence="5">
    <location>
        <begin position="80"/>
        <end position="101"/>
    </location>
</feature>
<reference evidence="7" key="1">
    <citation type="submission" date="2025-08" db="UniProtKB">
        <authorList>
            <consortium name="RefSeq"/>
        </authorList>
    </citation>
    <scope>IDENTIFICATION</scope>
</reference>
<dbReference type="GeneID" id="101852378"/>
<protein>
    <submittedName>
        <fullName evidence="7">Organic solute transporter subunit alpha-like</fullName>
    </submittedName>
</protein>
<keyword evidence="3 5" id="KW-1133">Transmembrane helix</keyword>
<feature type="transmembrane region" description="Helical" evidence="5">
    <location>
        <begin position="15"/>
        <end position="36"/>
    </location>
</feature>
<comment type="subcellular location">
    <subcellularLocation>
        <location evidence="1">Membrane</location>
        <topology evidence="1">Multi-pass membrane protein</topology>
    </subcellularLocation>
</comment>
<name>A0ABM1AFG3_APLCA</name>
<dbReference type="PANTHER" id="PTHR23423">
    <property type="entry name" value="ORGANIC SOLUTE TRANSPORTER-RELATED"/>
    <property type="match status" value="1"/>
</dbReference>
<accession>A0ABM1AFG3</accession>
<keyword evidence="4 5" id="KW-0472">Membrane</keyword>
<gene>
    <name evidence="7" type="primary">LOC101852378</name>
</gene>
<evidence type="ECO:0000313" key="6">
    <source>
        <dbReference type="Proteomes" id="UP000694888"/>
    </source>
</evidence>
<evidence type="ECO:0000256" key="5">
    <source>
        <dbReference type="SAM" id="Phobius"/>
    </source>
</evidence>
<evidence type="ECO:0000256" key="4">
    <source>
        <dbReference type="ARBA" id="ARBA00023136"/>
    </source>
</evidence>
<sequence length="300" mass="32786">MLAVVIPRAVLLSDLVSSVYIAFSLHNFTLLVVDFAGGEKRAVEQLAGENLRLRTPPCCCCCFCLPRVAITRVSLRNARFLVLQGAVIRPILAFLSVILWLDQKYVAGKVGYDKLVSCSQLPIPPFQMQADNAYPYLAFPIMVSTLLSVYGLFLTVLSTQGIMASQKIRPKMASLQLTLVSTNIQGIIFTLLNSNDIPPCRGILSTEVRGEVWKHMLIVLEMFLLSMMARCFYRRPHSMDGHGDVESNPSAPTSDIKSISALVVTNGHVPAAPILNGKGVKSVDNLAFSGEEMKVVTASL</sequence>
<dbReference type="SMART" id="SM01417">
    <property type="entry name" value="Solute_trans_a"/>
    <property type="match status" value="1"/>
</dbReference>
<evidence type="ECO:0000313" key="7">
    <source>
        <dbReference type="RefSeq" id="XP_012946629.2"/>
    </source>
</evidence>
<dbReference type="RefSeq" id="XP_012946629.2">
    <property type="nucleotide sequence ID" value="XM_013091175.2"/>
</dbReference>
<feature type="transmembrane region" description="Helical" evidence="5">
    <location>
        <begin position="133"/>
        <end position="153"/>
    </location>
</feature>
<proteinExistence type="predicted"/>